<dbReference type="PROSITE" id="PS00356">
    <property type="entry name" value="HTH_LACI_1"/>
    <property type="match status" value="1"/>
</dbReference>
<keyword evidence="2" id="KW-0238">DNA-binding</keyword>
<dbReference type="RefSeq" id="WP_096166048.1">
    <property type="nucleotide sequence ID" value="NZ_BAAAIQ010000004.1"/>
</dbReference>
<evidence type="ECO:0000313" key="7">
    <source>
        <dbReference type="Proteomes" id="UP000218598"/>
    </source>
</evidence>
<evidence type="ECO:0000256" key="1">
    <source>
        <dbReference type="ARBA" id="ARBA00023015"/>
    </source>
</evidence>
<dbReference type="GO" id="GO:0003700">
    <property type="term" value="F:DNA-binding transcription factor activity"/>
    <property type="evidence" value="ECO:0007669"/>
    <property type="project" value="TreeGrafter"/>
</dbReference>
<dbReference type="EMBL" id="NRGR01000024">
    <property type="protein sequence ID" value="PCC38290.1"/>
    <property type="molecule type" value="Genomic_DNA"/>
</dbReference>
<dbReference type="InterPro" id="IPR000843">
    <property type="entry name" value="HTH_LacI"/>
</dbReference>
<dbReference type="PANTHER" id="PTHR30146">
    <property type="entry name" value="LACI-RELATED TRANSCRIPTIONAL REPRESSOR"/>
    <property type="match status" value="1"/>
</dbReference>
<evidence type="ECO:0000313" key="6">
    <source>
        <dbReference type="EMBL" id="PCC38290.1"/>
    </source>
</evidence>
<keyword evidence="7" id="KW-1185">Reference proteome</keyword>
<gene>
    <name evidence="6" type="ORF">CIK66_14740</name>
</gene>
<feature type="region of interest" description="Disordered" evidence="4">
    <location>
        <begin position="326"/>
        <end position="371"/>
    </location>
</feature>
<dbReference type="GO" id="GO:0000976">
    <property type="term" value="F:transcription cis-regulatory region binding"/>
    <property type="evidence" value="ECO:0007669"/>
    <property type="project" value="TreeGrafter"/>
</dbReference>
<name>A0A2A3YG51_9MICO</name>
<dbReference type="GeneID" id="95328197"/>
<dbReference type="Pfam" id="PF13377">
    <property type="entry name" value="Peripla_BP_3"/>
    <property type="match status" value="1"/>
</dbReference>
<feature type="compositionally biased region" description="Low complexity" evidence="4">
    <location>
        <begin position="357"/>
        <end position="371"/>
    </location>
</feature>
<dbReference type="InterPro" id="IPR028082">
    <property type="entry name" value="Peripla_BP_I"/>
</dbReference>
<dbReference type="SUPFAM" id="SSF53822">
    <property type="entry name" value="Periplasmic binding protein-like I"/>
    <property type="match status" value="1"/>
</dbReference>
<dbReference type="InterPro" id="IPR046335">
    <property type="entry name" value="LacI/GalR-like_sensor"/>
</dbReference>
<evidence type="ECO:0000256" key="2">
    <source>
        <dbReference type="ARBA" id="ARBA00023125"/>
    </source>
</evidence>
<dbReference type="Gene3D" id="3.40.50.2300">
    <property type="match status" value="2"/>
</dbReference>
<keyword evidence="3" id="KW-0804">Transcription</keyword>
<evidence type="ECO:0000256" key="4">
    <source>
        <dbReference type="SAM" id="MobiDB-lite"/>
    </source>
</evidence>
<evidence type="ECO:0000256" key="3">
    <source>
        <dbReference type="ARBA" id="ARBA00023163"/>
    </source>
</evidence>
<reference evidence="6 7" key="1">
    <citation type="journal article" date="2017" name="Elife">
        <title>Extensive horizontal gene transfer in cheese-associated bacteria.</title>
        <authorList>
            <person name="Bonham K.S."/>
            <person name="Wolfe B.E."/>
            <person name="Dutton R.J."/>
        </authorList>
    </citation>
    <scope>NUCLEOTIDE SEQUENCE [LARGE SCALE GENOMIC DNA]</scope>
    <source>
        <strain evidence="6 7">341_9</strain>
    </source>
</reference>
<proteinExistence type="predicted"/>
<sequence length="371" mass="39259">MSTSASAPPEPRPPGRVRLEDVAAAAGVSRTSASRVMLGQGKVSDRTRRRVLAVADELGYVTNVAASELASGGSSTVGLLLRDASNPAYGLLFSELQKAGHAAGVTLLSMTIKHDDQGRQQVASLHRLMGMRVAGLIVATGGVTSDQLEPFRDRLPIIRAGRPESSGRIHAVSYDEEDAARRLAEHILELGHTDVAVQTARAEDSYPEFVRSTVMTQLLESRGATVHRLEYRRGHDAMDESVDLARRGRVSAVMVPSDLRQLTLIRRLHEAGLRTPEDVATTGCDGILPGIDLLGLTTMRIAVEDVAERTIANIARMIGATGIGDDAGSGGSAEAGPGDPAGGRVVHERLPGRFIQGRTAGPPRTTGRTPA</sequence>
<dbReference type="PROSITE" id="PS50932">
    <property type="entry name" value="HTH_LACI_2"/>
    <property type="match status" value="1"/>
</dbReference>
<dbReference type="Gene3D" id="1.10.260.40">
    <property type="entry name" value="lambda repressor-like DNA-binding domains"/>
    <property type="match status" value="1"/>
</dbReference>
<dbReference type="AlphaFoldDB" id="A0A2A3YG51"/>
<protein>
    <recommendedName>
        <fullName evidence="5">HTH lacI-type domain-containing protein</fullName>
    </recommendedName>
</protein>
<comment type="caution">
    <text evidence="6">The sequence shown here is derived from an EMBL/GenBank/DDBJ whole genome shotgun (WGS) entry which is preliminary data.</text>
</comment>
<dbReference type="SMART" id="SM00354">
    <property type="entry name" value="HTH_LACI"/>
    <property type="match status" value="1"/>
</dbReference>
<dbReference type="Pfam" id="PF00356">
    <property type="entry name" value="LacI"/>
    <property type="match status" value="1"/>
</dbReference>
<dbReference type="OrthoDB" id="37081at2"/>
<accession>A0A2A3YG51</accession>
<keyword evidence="1" id="KW-0805">Transcription regulation</keyword>
<dbReference type="PANTHER" id="PTHR30146:SF138">
    <property type="entry name" value="TRANSCRIPTIONAL REGULATORY PROTEIN"/>
    <property type="match status" value="1"/>
</dbReference>
<dbReference type="SUPFAM" id="SSF47413">
    <property type="entry name" value="lambda repressor-like DNA-binding domains"/>
    <property type="match status" value="1"/>
</dbReference>
<organism evidence="6 7">
    <name type="scientific">Brachybacterium alimentarium</name>
    <dbReference type="NCBI Taxonomy" id="47845"/>
    <lineage>
        <taxon>Bacteria</taxon>
        <taxon>Bacillati</taxon>
        <taxon>Actinomycetota</taxon>
        <taxon>Actinomycetes</taxon>
        <taxon>Micrococcales</taxon>
        <taxon>Dermabacteraceae</taxon>
        <taxon>Brachybacterium</taxon>
    </lineage>
</organism>
<feature type="domain" description="HTH lacI-type" evidence="5">
    <location>
        <begin position="17"/>
        <end position="71"/>
    </location>
</feature>
<dbReference type="CDD" id="cd06267">
    <property type="entry name" value="PBP1_LacI_sugar_binding-like"/>
    <property type="match status" value="1"/>
</dbReference>
<dbReference type="InterPro" id="IPR010982">
    <property type="entry name" value="Lambda_DNA-bd_dom_sf"/>
</dbReference>
<dbReference type="Proteomes" id="UP000218598">
    <property type="component" value="Unassembled WGS sequence"/>
</dbReference>
<evidence type="ECO:0000259" key="5">
    <source>
        <dbReference type="PROSITE" id="PS50932"/>
    </source>
</evidence>
<dbReference type="CDD" id="cd01392">
    <property type="entry name" value="HTH_LacI"/>
    <property type="match status" value="1"/>
</dbReference>